<feature type="domain" description="Response regulatory" evidence="4">
    <location>
        <begin position="2"/>
        <end position="117"/>
    </location>
</feature>
<dbReference type="SMART" id="SM00850">
    <property type="entry name" value="LytTR"/>
    <property type="match status" value="1"/>
</dbReference>
<dbReference type="Proteomes" id="UP001162030">
    <property type="component" value="Chromosome"/>
</dbReference>
<feature type="modified residue" description="4-aspartylphosphate" evidence="3">
    <location>
        <position position="54"/>
    </location>
</feature>
<dbReference type="PANTHER" id="PTHR48111:SF69">
    <property type="entry name" value="RESPONSE REGULATOR RECEIVER"/>
    <property type="match status" value="1"/>
</dbReference>
<evidence type="ECO:0000256" key="3">
    <source>
        <dbReference type="PROSITE-ProRule" id="PRU00169"/>
    </source>
</evidence>
<proteinExistence type="predicted"/>
<dbReference type="InterPro" id="IPR011006">
    <property type="entry name" value="CheY-like_superfamily"/>
</dbReference>
<keyword evidence="2" id="KW-0238">DNA-binding</keyword>
<dbReference type="InterPro" id="IPR001789">
    <property type="entry name" value="Sig_transdc_resp-reg_receiver"/>
</dbReference>
<dbReference type="Gene3D" id="3.40.50.2300">
    <property type="match status" value="1"/>
</dbReference>
<reference evidence="6 7" key="1">
    <citation type="submission" date="2023-03" db="EMBL/GenBank/DDBJ databases">
        <authorList>
            <person name="Pearce D."/>
        </authorList>
    </citation>
    <scope>NUCLEOTIDE SEQUENCE [LARGE SCALE GENOMIC DNA]</scope>
    <source>
        <strain evidence="6">Msz</strain>
    </source>
</reference>
<name>A0ABM9I6U8_9GAMM</name>
<evidence type="ECO:0000256" key="1">
    <source>
        <dbReference type="ARBA" id="ARBA00023012"/>
    </source>
</evidence>
<evidence type="ECO:0000259" key="4">
    <source>
        <dbReference type="PROSITE" id="PS50110"/>
    </source>
</evidence>
<keyword evidence="1" id="KW-0902">Two-component regulatory system</keyword>
<dbReference type="Gene3D" id="2.40.50.1020">
    <property type="entry name" value="LytTr DNA-binding domain"/>
    <property type="match status" value="1"/>
</dbReference>
<organism evidence="6 7">
    <name type="scientific">Methylocaldum szegediense</name>
    <dbReference type="NCBI Taxonomy" id="73780"/>
    <lineage>
        <taxon>Bacteria</taxon>
        <taxon>Pseudomonadati</taxon>
        <taxon>Pseudomonadota</taxon>
        <taxon>Gammaproteobacteria</taxon>
        <taxon>Methylococcales</taxon>
        <taxon>Methylococcaceae</taxon>
        <taxon>Methylocaldum</taxon>
    </lineage>
</organism>
<dbReference type="PROSITE" id="PS50930">
    <property type="entry name" value="HTH_LYTTR"/>
    <property type="match status" value="1"/>
</dbReference>
<evidence type="ECO:0000313" key="7">
    <source>
        <dbReference type="Proteomes" id="UP001162030"/>
    </source>
</evidence>
<dbReference type="RefSeq" id="WP_026609497.1">
    <property type="nucleotide sequence ID" value="NZ_OX458333.1"/>
</dbReference>
<dbReference type="Pfam" id="PF00072">
    <property type="entry name" value="Response_reg"/>
    <property type="match status" value="1"/>
</dbReference>
<dbReference type="EMBL" id="OX458333">
    <property type="protein sequence ID" value="CAI8930521.1"/>
    <property type="molecule type" value="Genomic_DNA"/>
</dbReference>
<dbReference type="InterPro" id="IPR039420">
    <property type="entry name" value="WalR-like"/>
</dbReference>
<evidence type="ECO:0000259" key="5">
    <source>
        <dbReference type="PROSITE" id="PS50930"/>
    </source>
</evidence>
<evidence type="ECO:0000313" key="6">
    <source>
        <dbReference type="EMBL" id="CAI8930521.1"/>
    </source>
</evidence>
<accession>A0ABM9I6U8</accession>
<keyword evidence="7" id="KW-1185">Reference proteome</keyword>
<dbReference type="Pfam" id="PF04397">
    <property type="entry name" value="LytTR"/>
    <property type="match status" value="1"/>
</dbReference>
<dbReference type="SUPFAM" id="SSF52172">
    <property type="entry name" value="CheY-like"/>
    <property type="match status" value="1"/>
</dbReference>
<evidence type="ECO:0000256" key="2">
    <source>
        <dbReference type="ARBA" id="ARBA00023125"/>
    </source>
</evidence>
<sequence>MKILIVDDEAPARSRLRDVLNDIDPSLVVVGEAADGEQALRLAAQTRPDAVLLDVRMPWVDGIQAARELARFPLPPAVIFTTAYDEYALEAFEVSAIDYLLKPVRKDRLAAALRKAERFTEAAWKMLEANLPDGQSTRSHLCIHSHGDIRLIPVDAVLYFRAEQKYTTVRTLEGETLIDESLKCLEEEFRASFIRVHRNALAAISHIVALERLPERGMTLRLKGIPESLEVSRRHLPAVRALLKQLAKIGEDA</sequence>
<gene>
    <name evidence="6" type="primary">algR</name>
    <name evidence="6" type="ORF">MSZNOR_4030</name>
</gene>
<dbReference type="InterPro" id="IPR007492">
    <property type="entry name" value="LytTR_DNA-bd_dom"/>
</dbReference>
<feature type="domain" description="HTH LytTR-type" evidence="5">
    <location>
        <begin position="151"/>
        <end position="245"/>
    </location>
</feature>
<protein>
    <submittedName>
        <fullName evidence="6">Positive alginate biosynthesis regulatory protein</fullName>
    </submittedName>
</protein>
<keyword evidence="3" id="KW-0597">Phosphoprotein</keyword>
<dbReference type="PROSITE" id="PS50110">
    <property type="entry name" value="RESPONSE_REGULATORY"/>
    <property type="match status" value="1"/>
</dbReference>
<dbReference type="SMART" id="SM00448">
    <property type="entry name" value="REC"/>
    <property type="match status" value="1"/>
</dbReference>
<dbReference type="PANTHER" id="PTHR48111">
    <property type="entry name" value="REGULATOR OF RPOS"/>
    <property type="match status" value="1"/>
</dbReference>